<proteinExistence type="predicted"/>
<dbReference type="AlphaFoldDB" id="A0AAV2LDT7"/>
<protein>
    <submittedName>
        <fullName evidence="1">Uncharacterized protein</fullName>
    </submittedName>
</protein>
<evidence type="ECO:0000313" key="1">
    <source>
        <dbReference type="EMBL" id="CAL1600538.1"/>
    </source>
</evidence>
<organism evidence="1 2">
    <name type="scientific">Knipowitschia caucasica</name>
    <name type="common">Caucasian dwarf goby</name>
    <name type="synonym">Pomatoschistus caucasicus</name>
    <dbReference type="NCBI Taxonomy" id="637954"/>
    <lineage>
        <taxon>Eukaryota</taxon>
        <taxon>Metazoa</taxon>
        <taxon>Chordata</taxon>
        <taxon>Craniata</taxon>
        <taxon>Vertebrata</taxon>
        <taxon>Euteleostomi</taxon>
        <taxon>Actinopterygii</taxon>
        <taxon>Neopterygii</taxon>
        <taxon>Teleostei</taxon>
        <taxon>Neoteleostei</taxon>
        <taxon>Acanthomorphata</taxon>
        <taxon>Gobiaria</taxon>
        <taxon>Gobiiformes</taxon>
        <taxon>Gobioidei</taxon>
        <taxon>Gobiidae</taxon>
        <taxon>Gobiinae</taxon>
        <taxon>Knipowitschia</taxon>
    </lineage>
</organism>
<gene>
    <name evidence="1" type="ORF">KC01_LOCUS28628</name>
</gene>
<evidence type="ECO:0000313" key="2">
    <source>
        <dbReference type="Proteomes" id="UP001497482"/>
    </source>
</evidence>
<dbReference type="Proteomes" id="UP001497482">
    <property type="component" value="Chromosome 3"/>
</dbReference>
<accession>A0AAV2LDT7</accession>
<keyword evidence="2" id="KW-1185">Reference proteome</keyword>
<dbReference type="EMBL" id="OZ035825">
    <property type="protein sequence ID" value="CAL1600538.1"/>
    <property type="molecule type" value="Genomic_DNA"/>
</dbReference>
<reference evidence="1 2" key="1">
    <citation type="submission" date="2024-04" db="EMBL/GenBank/DDBJ databases">
        <authorList>
            <person name="Waldvogel A.-M."/>
            <person name="Schoenle A."/>
        </authorList>
    </citation>
    <scope>NUCLEOTIDE SEQUENCE [LARGE SCALE GENOMIC DNA]</scope>
</reference>
<name>A0AAV2LDT7_KNICA</name>
<sequence length="197" mass="21784">MLRRDGTVGFLCPGANEWCEGDQLALKQWACSRTQSAHAHIAWRIGAIVHRNPRSSKWDYQRLLQELESAYGPSSDHAAVAVELRQRIRQAGEALHVFRDDIYGKVAVAYGDRSEKEQDAIVVEVFTNGLGDADIIQKLLETRPSTLARAYEIAHRHKTTKRAASYVTSIMQPGPCTAVVRETEAAPATPPPDPAPN</sequence>